<comment type="caution">
    <text evidence="3">The sequence shown here is derived from an EMBL/GenBank/DDBJ whole genome shotgun (WGS) entry which is preliminary data.</text>
</comment>
<evidence type="ECO:0000256" key="1">
    <source>
        <dbReference type="SAM" id="MobiDB-lite"/>
    </source>
</evidence>
<proteinExistence type="predicted"/>
<dbReference type="InterPro" id="IPR029068">
    <property type="entry name" value="Glyas_Bleomycin-R_OHBP_Dase"/>
</dbReference>
<dbReference type="PANTHER" id="PTHR35908">
    <property type="entry name" value="HYPOTHETICAL FUSION PROTEIN"/>
    <property type="match status" value="1"/>
</dbReference>
<evidence type="ECO:0000313" key="4">
    <source>
        <dbReference type="Proteomes" id="UP000655044"/>
    </source>
</evidence>
<dbReference type="EMBL" id="BOOI01000064">
    <property type="protein sequence ID" value="GIH87620.1"/>
    <property type="molecule type" value="Genomic_DNA"/>
</dbReference>
<accession>A0A8J3WFN3</accession>
<dbReference type="Pfam" id="PF18029">
    <property type="entry name" value="Glyoxalase_6"/>
    <property type="match status" value="1"/>
</dbReference>
<dbReference type="Proteomes" id="UP000655044">
    <property type="component" value="Unassembled WGS sequence"/>
</dbReference>
<organism evidence="3 4">
    <name type="scientific">Planobispora rosea</name>
    <dbReference type="NCBI Taxonomy" id="35762"/>
    <lineage>
        <taxon>Bacteria</taxon>
        <taxon>Bacillati</taxon>
        <taxon>Actinomycetota</taxon>
        <taxon>Actinomycetes</taxon>
        <taxon>Streptosporangiales</taxon>
        <taxon>Streptosporangiaceae</taxon>
        <taxon>Planobispora</taxon>
    </lineage>
</organism>
<dbReference type="SUPFAM" id="SSF54593">
    <property type="entry name" value="Glyoxalase/Bleomycin resistance protein/Dihydroxybiphenyl dioxygenase"/>
    <property type="match status" value="1"/>
</dbReference>
<protein>
    <submittedName>
        <fullName evidence="3">Glyoxalase</fullName>
    </submittedName>
</protein>
<feature type="compositionally biased region" description="Basic and acidic residues" evidence="1">
    <location>
        <begin position="117"/>
        <end position="133"/>
    </location>
</feature>
<reference evidence="3" key="1">
    <citation type="submission" date="2021-01" db="EMBL/GenBank/DDBJ databases">
        <title>Whole genome shotgun sequence of Planobispora rosea NBRC 15558.</title>
        <authorList>
            <person name="Komaki H."/>
            <person name="Tamura T."/>
        </authorList>
    </citation>
    <scope>NUCLEOTIDE SEQUENCE</scope>
    <source>
        <strain evidence="3">NBRC 15558</strain>
    </source>
</reference>
<name>A0A8J3WFN3_PLARO</name>
<dbReference type="RefSeq" id="WP_189243550.1">
    <property type="nucleotide sequence ID" value="NZ_BMQP01000043.1"/>
</dbReference>
<dbReference type="CDD" id="cd06587">
    <property type="entry name" value="VOC"/>
    <property type="match status" value="1"/>
</dbReference>
<evidence type="ECO:0000259" key="2">
    <source>
        <dbReference type="Pfam" id="PF18029"/>
    </source>
</evidence>
<dbReference type="Gene3D" id="3.10.180.10">
    <property type="entry name" value="2,3-Dihydroxybiphenyl 1,2-Dioxygenase, domain 1"/>
    <property type="match status" value="1"/>
</dbReference>
<gene>
    <name evidence="3" type="ORF">Pro02_60280</name>
</gene>
<dbReference type="PANTHER" id="PTHR35908:SF1">
    <property type="entry name" value="CONSERVED PROTEIN"/>
    <property type="match status" value="1"/>
</dbReference>
<dbReference type="AlphaFoldDB" id="A0A8J3WFN3"/>
<keyword evidence="4" id="KW-1185">Reference proteome</keyword>
<evidence type="ECO:0000313" key="3">
    <source>
        <dbReference type="EMBL" id="GIH87620.1"/>
    </source>
</evidence>
<feature type="domain" description="Glyoxalase-like" evidence="2">
    <location>
        <begin position="7"/>
        <end position="115"/>
    </location>
</feature>
<feature type="region of interest" description="Disordered" evidence="1">
    <location>
        <begin position="117"/>
        <end position="140"/>
    </location>
</feature>
<sequence>MIDVHYVTFDCAQPYELATFWRDATGFEFDPDTDKDDDEILLVGKINLLFIKVPEGKTVKNRVHLDVTGSEGTTRDQEVERLLGLGATIESDRRNPDGTGWVTMLDPEGNEFCVCRSEAEREQQGQEAEREQQGQEAGQG</sequence>
<dbReference type="InterPro" id="IPR041581">
    <property type="entry name" value="Glyoxalase_6"/>
</dbReference>